<accession>A0A9P6SZ02</accession>
<evidence type="ECO:0000313" key="2">
    <source>
        <dbReference type="EMBL" id="KAG0012816.1"/>
    </source>
</evidence>
<sequence length="545" mass="59319">MPLAAISHACSQSSNAKHPKSSLQHPKSPLQHPPSPSVLASSLQTVRYAGEQGKLLAQKSYSSLNRLLDSVMDNATALTESGSRQMYHHSSGDSHIFLTNSPSTKGSKASTITPTSTPLKRPSLARNHSSKATFFVCEDDSEDEEDEEEDEEDEEDGLKQENQRPKVPHFIKVRSSMEFIDYCRGDFQAFERLGDNEDIDQEDYFRKAALFKHDRTPIHTSVSGPLSDAPGMGRRQSLLSDLFMTEKLLAAQRASSCKAVNNNTTIWARPPLYPDPPLSRHSAISPEGDDLFSAVVDPQQIIRLTQLKAQPTCQTLVGLAHQSIQSSHHQHQHFDDRIPIQEELVSPKVMAGHEMTPKSPLKRTRKSMFKNLDELAIDTTTDGQEADDTEHFILQSQQPDLTPANLAAATAPTYEIPDCKTAFVTISPAFIPAPASPSPSPPKSSKNLPPHSTLSSPAKACRCSPATATTKTAFATVSATSKCTATTSPVFSAVTAAAAIAANTGIGGDNFSSWTQVYHFQAHIQSFYEHLSSSIQKAISTSSET</sequence>
<dbReference type="AlphaFoldDB" id="A0A9P6SZ02"/>
<organism evidence="2 3">
    <name type="scientific">Entomortierella chlamydospora</name>
    <dbReference type="NCBI Taxonomy" id="101097"/>
    <lineage>
        <taxon>Eukaryota</taxon>
        <taxon>Fungi</taxon>
        <taxon>Fungi incertae sedis</taxon>
        <taxon>Mucoromycota</taxon>
        <taxon>Mortierellomycotina</taxon>
        <taxon>Mortierellomycetes</taxon>
        <taxon>Mortierellales</taxon>
        <taxon>Mortierellaceae</taxon>
        <taxon>Entomortierella</taxon>
    </lineage>
</organism>
<dbReference type="OrthoDB" id="2449814at2759"/>
<feature type="region of interest" description="Disordered" evidence="1">
    <location>
        <begin position="1"/>
        <end position="38"/>
    </location>
</feature>
<reference evidence="2" key="1">
    <citation type="journal article" date="2020" name="Fungal Divers.">
        <title>Resolving the Mortierellaceae phylogeny through synthesis of multi-gene phylogenetics and phylogenomics.</title>
        <authorList>
            <person name="Vandepol N."/>
            <person name="Liber J."/>
            <person name="Desiro A."/>
            <person name="Na H."/>
            <person name="Kennedy M."/>
            <person name="Barry K."/>
            <person name="Grigoriev I.V."/>
            <person name="Miller A.N."/>
            <person name="O'Donnell K."/>
            <person name="Stajich J.E."/>
            <person name="Bonito G."/>
        </authorList>
    </citation>
    <scope>NUCLEOTIDE SEQUENCE</scope>
    <source>
        <strain evidence="2">NRRL 2769</strain>
    </source>
</reference>
<feature type="region of interest" description="Disordered" evidence="1">
    <location>
        <begin position="434"/>
        <end position="459"/>
    </location>
</feature>
<evidence type="ECO:0000256" key="1">
    <source>
        <dbReference type="SAM" id="MobiDB-lite"/>
    </source>
</evidence>
<name>A0A9P6SZ02_9FUNG</name>
<protein>
    <submittedName>
        <fullName evidence="2">Uncharacterized protein</fullName>
    </submittedName>
</protein>
<comment type="caution">
    <text evidence="2">The sequence shown here is derived from an EMBL/GenBank/DDBJ whole genome shotgun (WGS) entry which is preliminary data.</text>
</comment>
<dbReference type="EMBL" id="JAAAID010000930">
    <property type="protein sequence ID" value="KAG0012816.1"/>
    <property type="molecule type" value="Genomic_DNA"/>
</dbReference>
<dbReference type="Proteomes" id="UP000703661">
    <property type="component" value="Unassembled WGS sequence"/>
</dbReference>
<feature type="region of interest" description="Disordered" evidence="1">
    <location>
        <begin position="82"/>
        <end position="165"/>
    </location>
</feature>
<keyword evidence="3" id="KW-1185">Reference proteome</keyword>
<feature type="compositionally biased region" description="Polar residues" evidence="1">
    <location>
        <begin position="97"/>
        <end position="118"/>
    </location>
</feature>
<gene>
    <name evidence="2" type="ORF">BGZ80_011498</name>
</gene>
<evidence type="ECO:0000313" key="3">
    <source>
        <dbReference type="Proteomes" id="UP000703661"/>
    </source>
</evidence>
<feature type="compositionally biased region" description="Acidic residues" evidence="1">
    <location>
        <begin position="137"/>
        <end position="156"/>
    </location>
</feature>
<proteinExistence type="predicted"/>
<feature type="compositionally biased region" description="Polar residues" evidence="1">
    <location>
        <begin position="9"/>
        <end position="25"/>
    </location>
</feature>
<feature type="compositionally biased region" description="Low complexity" evidence="1">
    <location>
        <begin position="443"/>
        <end position="452"/>
    </location>
</feature>